<gene>
    <name evidence="1" type="ORF">MFIFM68171_00676</name>
</gene>
<organism evidence="1 2">
    <name type="scientific">Madurella fahalii</name>
    <dbReference type="NCBI Taxonomy" id="1157608"/>
    <lineage>
        <taxon>Eukaryota</taxon>
        <taxon>Fungi</taxon>
        <taxon>Dikarya</taxon>
        <taxon>Ascomycota</taxon>
        <taxon>Pezizomycotina</taxon>
        <taxon>Sordariomycetes</taxon>
        <taxon>Sordariomycetidae</taxon>
        <taxon>Sordariales</taxon>
        <taxon>Sordariales incertae sedis</taxon>
        <taxon>Madurella</taxon>
    </lineage>
</organism>
<dbReference type="PANTHER" id="PTHR38846:SF1">
    <property type="entry name" value="C3H1-TYPE DOMAIN-CONTAINING PROTEIN"/>
    <property type="match status" value="1"/>
</dbReference>
<dbReference type="PANTHER" id="PTHR38846">
    <property type="entry name" value="C3H1-TYPE DOMAIN-CONTAINING PROTEIN"/>
    <property type="match status" value="1"/>
</dbReference>
<protein>
    <submittedName>
        <fullName evidence="1">Uncharacterized protein</fullName>
    </submittedName>
</protein>
<keyword evidence="2" id="KW-1185">Reference proteome</keyword>
<evidence type="ECO:0000313" key="2">
    <source>
        <dbReference type="Proteomes" id="UP001628179"/>
    </source>
</evidence>
<comment type="caution">
    <text evidence="1">The sequence shown here is derived from an EMBL/GenBank/DDBJ whole genome shotgun (WGS) entry which is preliminary data.</text>
</comment>
<dbReference type="EMBL" id="BAAFSV010000001">
    <property type="protein sequence ID" value="GAB1310466.1"/>
    <property type="molecule type" value="Genomic_DNA"/>
</dbReference>
<name>A0ABQ0FY84_9PEZI</name>
<sequence>MGKKKKIPAIVHQFDAYFGSGTLEDWQRLCRDIGLDGDFSSIKKCRKALRRVYINIHDLVAAAEQGTQPQRFPNHKALVKCTL</sequence>
<dbReference type="GeneID" id="98171421"/>
<accession>A0ABQ0FY84</accession>
<dbReference type="Proteomes" id="UP001628179">
    <property type="component" value="Unassembled WGS sequence"/>
</dbReference>
<reference evidence="1 2" key="1">
    <citation type="submission" date="2024-09" db="EMBL/GenBank/DDBJ databases">
        <title>Itraconazole resistance in Madurella fahalii resulting from another homologue of gene encoding cytochrome P450 14-alpha sterol demethylase (CYP51).</title>
        <authorList>
            <person name="Yoshioka I."/>
            <person name="Fahal A.H."/>
            <person name="Kaneko S."/>
            <person name="Yaguchi T."/>
        </authorList>
    </citation>
    <scope>NUCLEOTIDE SEQUENCE [LARGE SCALE GENOMIC DNA]</scope>
    <source>
        <strain evidence="1 2">IFM 68171</strain>
    </source>
</reference>
<dbReference type="RefSeq" id="XP_070912199.1">
    <property type="nucleotide sequence ID" value="XM_071056098.1"/>
</dbReference>
<evidence type="ECO:0000313" key="1">
    <source>
        <dbReference type="EMBL" id="GAB1310466.1"/>
    </source>
</evidence>
<proteinExistence type="predicted"/>